<dbReference type="VEuPathDB" id="VectorBase:PPAI007974"/>
<keyword evidence="5" id="KW-0472">Membrane</keyword>
<dbReference type="SUPFAM" id="SSF49354">
    <property type="entry name" value="PapD-like"/>
    <property type="match status" value="1"/>
</dbReference>
<dbReference type="GO" id="GO:0005789">
    <property type="term" value="C:endoplasmic reticulum membrane"/>
    <property type="evidence" value="ECO:0007669"/>
    <property type="project" value="InterPro"/>
</dbReference>
<dbReference type="EnsemblMetazoa" id="PPAI007974-RA">
    <property type="protein sequence ID" value="PPAI007974-PA"/>
    <property type="gene ID" value="PPAI007974"/>
</dbReference>
<dbReference type="PANTHER" id="PTHR10809:SF6">
    <property type="entry name" value="AT11025P-RELATED"/>
    <property type="match status" value="1"/>
</dbReference>
<dbReference type="Pfam" id="PF00635">
    <property type="entry name" value="Motile_Sperm"/>
    <property type="match status" value="1"/>
</dbReference>
<dbReference type="PROSITE" id="PS50202">
    <property type="entry name" value="MSP"/>
    <property type="match status" value="1"/>
</dbReference>
<dbReference type="InterPro" id="IPR016763">
    <property type="entry name" value="VAP"/>
</dbReference>
<dbReference type="PANTHER" id="PTHR10809">
    <property type="entry name" value="VESICLE-ASSOCIATED MEMBRANE PROTEIN-ASSOCIATED PROTEIN"/>
    <property type="match status" value="1"/>
</dbReference>
<reference evidence="6" key="1">
    <citation type="submission" date="2022-08" db="UniProtKB">
        <authorList>
            <consortium name="EnsemblMetazoa"/>
        </authorList>
    </citation>
    <scope>IDENTIFICATION</scope>
    <source>
        <strain evidence="6">Israel</strain>
    </source>
</reference>
<keyword evidence="7" id="KW-1185">Reference proteome</keyword>
<dbReference type="Gene3D" id="2.60.40.10">
    <property type="entry name" value="Immunoglobulins"/>
    <property type="match status" value="1"/>
</dbReference>
<dbReference type="InterPro" id="IPR013783">
    <property type="entry name" value="Ig-like_fold"/>
</dbReference>
<comment type="similarity">
    <text evidence="2">Belongs to the VAMP-associated protein (VAP) (TC 9.B.17) family.</text>
</comment>
<evidence type="ECO:0000313" key="6">
    <source>
        <dbReference type="EnsemblMetazoa" id="PPAI007974-PA"/>
    </source>
</evidence>
<dbReference type="VEuPathDB" id="VectorBase:PPAPM1_007753"/>
<evidence type="ECO:0000256" key="5">
    <source>
        <dbReference type="ARBA" id="ARBA00023136"/>
    </source>
</evidence>
<name>A0A1B0DII9_PHLPP</name>
<proteinExistence type="inferred from homology"/>
<dbReference type="EMBL" id="AJVK01062641">
    <property type="status" value="NOT_ANNOTATED_CDS"/>
    <property type="molecule type" value="Genomic_DNA"/>
</dbReference>
<dbReference type="GO" id="GO:0090158">
    <property type="term" value="P:endoplasmic reticulum membrane organization"/>
    <property type="evidence" value="ECO:0007669"/>
    <property type="project" value="TreeGrafter"/>
</dbReference>
<dbReference type="InterPro" id="IPR008962">
    <property type="entry name" value="PapD-like_sf"/>
</dbReference>
<dbReference type="Proteomes" id="UP000092462">
    <property type="component" value="Unassembled WGS sequence"/>
</dbReference>
<keyword evidence="3" id="KW-0812">Transmembrane</keyword>
<dbReference type="GO" id="GO:0005886">
    <property type="term" value="C:plasma membrane"/>
    <property type="evidence" value="ECO:0007669"/>
    <property type="project" value="TreeGrafter"/>
</dbReference>
<evidence type="ECO:0000256" key="3">
    <source>
        <dbReference type="ARBA" id="ARBA00022692"/>
    </source>
</evidence>
<dbReference type="GO" id="GO:0033149">
    <property type="term" value="F:FFAT motif binding"/>
    <property type="evidence" value="ECO:0007669"/>
    <property type="project" value="TreeGrafter"/>
</dbReference>
<dbReference type="AlphaFoldDB" id="A0A1B0DII9"/>
<protein>
    <submittedName>
        <fullName evidence="6">Uncharacterized protein</fullName>
    </submittedName>
</protein>
<evidence type="ECO:0000256" key="1">
    <source>
        <dbReference type="ARBA" id="ARBA00004211"/>
    </source>
</evidence>
<organism evidence="6 7">
    <name type="scientific">Phlebotomus papatasi</name>
    <name type="common">Sandfly</name>
    <dbReference type="NCBI Taxonomy" id="29031"/>
    <lineage>
        <taxon>Eukaryota</taxon>
        <taxon>Metazoa</taxon>
        <taxon>Ecdysozoa</taxon>
        <taxon>Arthropoda</taxon>
        <taxon>Hexapoda</taxon>
        <taxon>Insecta</taxon>
        <taxon>Pterygota</taxon>
        <taxon>Neoptera</taxon>
        <taxon>Endopterygota</taxon>
        <taxon>Diptera</taxon>
        <taxon>Nematocera</taxon>
        <taxon>Psychodoidea</taxon>
        <taxon>Psychodidae</taxon>
        <taxon>Phlebotomus</taxon>
        <taxon>Phlebotomus</taxon>
    </lineage>
</organism>
<comment type="subcellular location">
    <subcellularLocation>
        <location evidence="1">Membrane</location>
        <topology evidence="1">Single-pass type IV membrane protein</topology>
    </subcellularLocation>
</comment>
<dbReference type="GO" id="GO:0061817">
    <property type="term" value="P:endoplasmic reticulum-plasma membrane tethering"/>
    <property type="evidence" value="ECO:0007669"/>
    <property type="project" value="TreeGrafter"/>
</dbReference>
<accession>A0A1B0DII9</accession>
<sequence length="133" mass="14549">MSDQSSFTLEKGTAGDEMLRVVQDTLIFNKTGNDYSGSVEIINIDLKPITYKVKTTAPDKFRVRPSSGVLAPGSSTTVNVVLVPGCQLTTLSREKFLVMCMALGADKQTNSQDIAELWKKCKAAAVSRTFDYF</sequence>
<evidence type="ECO:0000256" key="2">
    <source>
        <dbReference type="ARBA" id="ARBA00008932"/>
    </source>
</evidence>
<evidence type="ECO:0000256" key="4">
    <source>
        <dbReference type="ARBA" id="ARBA00022989"/>
    </source>
</evidence>
<dbReference type="InterPro" id="IPR000535">
    <property type="entry name" value="MSP_dom"/>
</dbReference>
<keyword evidence="4" id="KW-1133">Transmembrane helix</keyword>
<evidence type="ECO:0000313" key="7">
    <source>
        <dbReference type="Proteomes" id="UP000092462"/>
    </source>
</evidence>